<dbReference type="PRINTS" id="PR01072">
    <property type="entry name" value="PRESENILIN"/>
</dbReference>
<dbReference type="PANTHER" id="PTHR10202:SF26">
    <property type="entry name" value="PRESENILIN"/>
    <property type="match status" value="1"/>
</dbReference>
<dbReference type="OrthoDB" id="20287at2759"/>
<dbReference type="GO" id="GO:0006509">
    <property type="term" value="P:membrane protein ectodomain proteolysis"/>
    <property type="evidence" value="ECO:0000318"/>
    <property type="project" value="GO_Central"/>
</dbReference>
<dbReference type="InterPro" id="IPR006639">
    <property type="entry name" value="Preselin/SPP"/>
</dbReference>
<keyword evidence="4 10" id="KW-0914">Notch signaling pathway</keyword>
<gene>
    <name evidence="12" type="ORF">MIMGU_mgv1a006808mg</name>
</gene>
<dbReference type="GO" id="GO:0004175">
    <property type="term" value="F:endopeptidase activity"/>
    <property type="evidence" value="ECO:0000318"/>
    <property type="project" value="GO_Central"/>
</dbReference>
<dbReference type="GO" id="GO:0005798">
    <property type="term" value="C:Golgi-associated vesicle"/>
    <property type="evidence" value="ECO:0007669"/>
    <property type="project" value="UniProtKB-ARBA"/>
</dbReference>
<evidence type="ECO:0000256" key="1">
    <source>
        <dbReference type="ARBA" id="ARBA00008604"/>
    </source>
</evidence>
<dbReference type="Pfam" id="PF01080">
    <property type="entry name" value="Presenilin"/>
    <property type="match status" value="1"/>
</dbReference>
<name>A0A022R9S5_ERYGU</name>
<dbReference type="SMART" id="SM00730">
    <property type="entry name" value="PSN"/>
    <property type="match status" value="1"/>
</dbReference>
<dbReference type="Proteomes" id="UP000030748">
    <property type="component" value="Unassembled WGS sequence"/>
</dbReference>
<comment type="subunit">
    <text evidence="9">Homodimer. Probable component of the gamma-secretase complex, a complex composed of a presenilin homodimer, nicastrin, APH1 and PEN2.</text>
</comment>
<keyword evidence="13" id="KW-1185">Reference proteome</keyword>
<protein>
    <recommendedName>
        <fullName evidence="10">Presenilin</fullName>
        <ecNumber evidence="10">3.4.23.-</ecNumber>
    </recommendedName>
</protein>
<evidence type="ECO:0000256" key="11">
    <source>
        <dbReference type="SAM" id="MobiDB-lite"/>
    </source>
</evidence>
<evidence type="ECO:0000313" key="13">
    <source>
        <dbReference type="Proteomes" id="UP000030748"/>
    </source>
</evidence>
<dbReference type="MEROPS" id="A22.A01"/>
<feature type="transmembrane region" description="Helical" evidence="10">
    <location>
        <begin position="160"/>
        <end position="177"/>
    </location>
</feature>
<dbReference type="AlphaFoldDB" id="A0A022R9S5"/>
<evidence type="ECO:0000256" key="3">
    <source>
        <dbReference type="ARBA" id="ARBA00022824"/>
    </source>
</evidence>
<evidence type="ECO:0000256" key="6">
    <source>
        <dbReference type="ARBA" id="ARBA00023034"/>
    </source>
</evidence>
<dbReference type="GO" id="GO:0007219">
    <property type="term" value="P:Notch signaling pathway"/>
    <property type="evidence" value="ECO:0007669"/>
    <property type="project" value="UniProtKB-KW"/>
</dbReference>
<comment type="subcellular location">
    <subcellularLocation>
        <location evidence="10">Endoplasmic reticulum membrane</location>
        <topology evidence="10">Multi-pass membrane protein</topology>
    </subcellularLocation>
    <subcellularLocation>
        <location evidence="10">Golgi apparatus membrane</location>
        <topology evidence="10">Multi-pass membrane protein</topology>
    </subcellularLocation>
</comment>
<dbReference type="GO" id="GO:0042500">
    <property type="term" value="F:aspartic endopeptidase activity, intramembrane cleaving"/>
    <property type="evidence" value="ECO:0007669"/>
    <property type="project" value="InterPro"/>
</dbReference>
<dbReference type="GO" id="GO:0016485">
    <property type="term" value="P:protein processing"/>
    <property type="evidence" value="ECO:0007669"/>
    <property type="project" value="InterPro"/>
</dbReference>
<keyword evidence="10" id="KW-0645">Protease</keyword>
<feature type="transmembrane region" description="Helical" evidence="10">
    <location>
        <begin position="396"/>
        <end position="416"/>
    </location>
</feature>
<dbReference type="FunFam" id="1.10.472.100:FF:000002">
    <property type="entry name" value="Presenilin"/>
    <property type="match status" value="1"/>
</dbReference>
<sequence length="430" mass="46816">MEGGSILETIGHEIIGVMSPVSICMLLVVLLVYSVYNPSSAAASATTIRTAANLVYLESPSDSTAQKLEGAVLNAVVFVVFLTLVTFLLLLLYYYRFNNFLLYYTRFSVFTIFSTMGSSILISIVQRFNIPIDAVTFYVLLFNFTVLGTISVFSNGIPIIVKQSNMVVLGIIVAAWFTRLPEWTTWVVLVALALYDLAAVLAPGGPLKLLVELASTRDEELPALIYESRPNIGRNSAARDSSLGLFVAAGLGMSTDNNNNNNSNSGSVELQDMLRNGDSNNGNEARGGGDSVISVEEDGGETSPLMQRRLNDTTDYNNNSDNNGRVLRGDQTEEVEMEEVNSRGIKLGMGDFIFYSVLVGRAAMYDLMTVYACYLAIISGLGCTLILLAVCRHALPALPISITLGVVFYFLTRLLMEPFVVGCSTNLMMF</sequence>
<dbReference type="OMA" id="TTNLMMF"/>
<organism evidence="12 13">
    <name type="scientific">Erythranthe guttata</name>
    <name type="common">Yellow monkey flower</name>
    <name type="synonym">Mimulus guttatus</name>
    <dbReference type="NCBI Taxonomy" id="4155"/>
    <lineage>
        <taxon>Eukaryota</taxon>
        <taxon>Viridiplantae</taxon>
        <taxon>Streptophyta</taxon>
        <taxon>Embryophyta</taxon>
        <taxon>Tracheophyta</taxon>
        <taxon>Spermatophyta</taxon>
        <taxon>Magnoliopsida</taxon>
        <taxon>eudicotyledons</taxon>
        <taxon>Gunneridae</taxon>
        <taxon>Pentapetalae</taxon>
        <taxon>asterids</taxon>
        <taxon>lamiids</taxon>
        <taxon>Lamiales</taxon>
        <taxon>Phrymaceae</taxon>
        <taxon>Erythranthe</taxon>
    </lineage>
</organism>
<evidence type="ECO:0000256" key="9">
    <source>
        <dbReference type="ARBA" id="ARBA00062638"/>
    </source>
</evidence>
<comment type="function">
    <text evidence="8 10">Probable subunit of the gamma-secretase complex, an endoprotease complex that catalyzes the intramembrane cleavage of integral membrane proteins such as Notch receptors.</text>
</comment>
<evidence type="ECO:0000313" key="12">
    <source>
        <dbReference type="EMBL" id="EYU35660.1"/>
    </source>
</evidence>
<keyword evidence="10" id="KW-0378">Hydrolase</keyword>
<dbReference type="EC" id="3.4.23.-" evidence="10"/>
<feature type="region of interest" description="Disordered" evidence="11">
    <location>
        <begin position="254"/>
        <end position="306"/>
    </location>
</feature>
<evidence type="ECO:0000256" key="4">
    <source>
        <dbReference type="ARBA" id="ARBA00022976"/>
    </source>
</evidence>
<dbReference type="EMBL" id="KI630608">
    <property type="protein sequence ID" value="EYU35660.1"/>
    <property type="molecule type" value="Genomic_DNA"/>
</dbReference>
<dbReference type="GO" id="GO:0005789">
    <property type="term" value="C:endoplasmic reticulum membrane"/>
    <property type="evidence" value="ECO:0007669"/>
    <property type="project" value="UniProtKB-SubCell"/>
</dbReference>
<keyword evidence="3 10" id="KW-0256">Endoplasmic reticulum</keyword>
<feature type="transmembrane region" description="Helical" evidence="10">
    <location>
        <begin position="183"/>
        <end position="202"/>
    </location>
</feature>
<keyword evidence="5 10" id="KW-1133">Transmembrane helix</keyword>
<feature type="transmembrane region" description="Helical" evidence="10">
    <location>
        <begin position="371"/>
        <end position="390"/>
    </location>
</feature>
<feature type="transmembrane region" description="Helical" evidence="10">
    <location>
        <begin position="107"/>
        <end position="128"/>
    </location>
</feature>
<feature type="transmembrane region" description="Helical" evidence="10">
    <location>
        <begin position="14"/>
        <end position="36"/>
    </location>
</feature>
<feature type="transmembrane region" description="Helical" evidence="10">
    <location>
        <begin position="134"/>
        <end position="153"/>
    </location>
</feature>
<evidence type="ECO:0000256" key="2">
    <source>
        <dbReference type="ARBA" id="ARBA00022692"/>
    </source>
</evidence>
<comment type="similarity">
    <text evidence="1 10">Belongs to the peptidase A22A family.</text>
</comment>
<keyword evidence="6 10" id="KW-0333">Golgi apparatus</keyword>
<dbReference type="eggNOG" id="KOG2736">
    <property type="taxonomic scope" value="Eukaryota"/>
</dbReference>
<keyword evidence="7 10" id="KW-0472">Membrane</keyword>
<dbReference type="PANTHER" id="PTHR10202">
    <property type="entry name" value="PRESENILIN"/>
    <property type="match status" value="1"/>
</dbReference>
<dbReference type="InterPro" id="IPR042524">
    <property type="entry name" value="Presenilin_C"/>
</dbReference>
<dbReference type="KEGG" id="egt:105959943"/>
<evidence type="ECO:0000256" key="5">
    <source>
        <dbReference type="ARBA" id="ARBA00022989"/>
    </source>
</evidence>
<dbReference type="InterPro" id="IPR001108">
    <property type="entry name" value="Peptidase_A22A"/>
</dbReference>
<evidence type="ECO:0000256" key="8">
    <source>
        <dbReference type="ARBA" id="ARBA00059584"/>
    </source>
</evidence>
<reference evidence="12 13" key="1">
    <citation type="journal article" date="2013" name="Proc. Natl. Acad. Sci. U.S.A.">
        <title>Fine-scale variation in meiotic recombination in Mimulus inferred from population shotgun sequencing.</title>
        <authorList>
            <person name="Hellsten U."/>
            <person name="Wright K.M."/>
            <person name="Jenkins J."/>
            <person name="Shu S."/>
            <person name="Yuan Y."/>
            <person name="Wessler S.R."/>
            <person name="Schmutz J."/>
            <person name="Willis J.H."/>
            <person name="Rokhsar D.S."/>
        </authorList>
    </citation>
    <scope>NUCLEOTIDE SEQUENCE [LARGE SCALE GENOMIC DNA]</scope>
    <source>
        <strain evidence="13">cv. DUN x IM62</strain>
    </source>
</reference>
<proteinExistence type="inferred from homology"/>
<keyword evidence="2 10" id="KW-0812">Transmembrane</keyword>
<comment type="domain">
    <text evidence="10">The PAL motif is required for normal active site conformation.</text>
</comment>
<evidence type="ECO:0000256" key="10">
    <source>
        <dbReference type="RuleBase" id="RU361148"/>
    </source>
</evidence>
<accession>A0A022R9S5</accession>
<dbReference type="Gene3D" id="1.10.472.100">
    <property type="entry name" value="Presenilin"/>
    <property type="match status" value="1"/>
</dbReference>
<dbReference type="STRING" id="4155.A0A022R9S5"/>
<dbReference type="GO" id="GO:0000139">
    <property type="term" value="C:Golgi membrane"/>
    <property type="evidence" value="ECO:0007669"/>
    <property type="project" value="UniProtKB-SubCell"/>
</dbReference>
<evidence type="ECO:0000256" key="7">
    <source>
        <dbReference type="ARBA" id="ARBA00023136"/>
    </source>
</evidence>
<dbReference type="GO" id="GO:0070765">
    <property type="term" value="C:gamma-secretase complex"/>
    <property type="evidence" value="ECO:0000318"/>
    <property type="project" value="GO_Central"/>
</dbReference>
<feature type="transmembrane region" description="Helical" evidence="10">
    <location>
        <begin position="71"/>
        <end position="95"/>
    </location>
</feature>